<dbReference type="GO" id="GO:0016491">
    <property type="term" value="F:oxidoreductase activity"/>
    <property type="evidence" value="ECO:0007669"/>
    <property type="project" value="UniProtKB-KW"/>
</dbReference>
<evidence type="ECO:0000256" key="1">
    <source>
        <dbReference type="ARBA" id="ARBA00006484"/>
    </source>
</evidence>
<comment type="caution">
    <text evidence="3">The sequence shown here is derived from an EMBL/GenBank/DDBJ whole genome shotgun (WGS) entry which is preliminary data.</text>
</comment>
<dbReference type="EMBL" id="RKRF01000007">
    <property type="protein sequence ID" value="RPF55353.1"/>
    <property type="molecule type" value="Genomic_DNA"/>
</dbReference>
<evidence type="ECO:0000313" key="3">
    <source>
        <dbReference type="EMBL" id="RPF55353.1"/>
    </source>
</evidence>
<reference evidence="3 4" key="1">
    <citation type="submission" date="2018-11" db="EMBL/GenBank/DDBJ databases">
        <title>Genomic Encyclopedia of Type Strains, Phase IV (KMG-IV): sequencing the most valuable type-strain genomes for metagenomic binning, comparative biology and taxonomic classification.</title>
        <authorList>
            <person name="Goeker M."/>
        </authorList>
    </citation>
    <scope>NUCLEOTIDE SEQUENCE [LARGE SCALE GENOMIC DNA]</scope>
    <source>
        <strain evidence="3 4">DSM 18090</strain>
    </source>
</reference>
<dbReference type="InterPro" id="IPR036291">
    <property type="entry name" value="NAD(P)-bd_dom_sf"/>
</dbReference>
<dbReference type="RefSeq" id="WP_124219022.1">
    <property type="nucleotide sequence ID" value="NZ_RKRF01000007.1"/>
</dbReference>
<sequence length="250" mass="28072">MRHVLITAGTKGLGRKITDYFLEQGCSVTTTYHSDSKRAETLREQYTEAPLHITQLDVTKPKDIERVIEEAYEKYGRIDCLIANAGPFVFERKKLFDYDESEWNQMIRGNLDASFHLVKGCLPIMRKQQFGRIVFLGFQGVDHSSGWIYRSAFAAAKVGVASLMKTISLEEAEHKITANMVAPGKITDDMKEKTIEESRQLQQADTPVGREGTGEDIARTVGFLCDDNSDMITGTVVDVNGGKDVIHRYL</sequence>
<dbReference type="PANTHER" id="PTHR42879:SF2">
    <property type="entry name" value="3-OXOACYL-[ACYL-CARRIER-PROTEIN] REDUCTASE FABG"/>
    <property type="match status" value="1"/>
</dbReference>
<comment type="similarity">
    <text evidence="1">Belongs to the short-chain dehydrogenases/reductases (SDR) family.</text>
</comment>
<dbReference type="SUPFAM" id="SSF51735">
    <property type="entry name" value="NAD(P)-binding Rossmann-fold domains"/>
    <property type="match status" value="1"/>
</dbReference>
<dbReference type="InterPro" id="IPR002347">
    <property type="entry name" value="SDR_fam"/>
</dbReference>
<name>A0A3N5BCZ0_9BACI</name>
<evidence type="ECO:0000313" key="4">
    <source>
        <dbReference type="Proteomes" id="UP000276443"/>
    </source>
</evidence>
<dbReference type="AlphaFoldDB" id="A0A3N5BCZ0"/>
<gene>
    <name evidence="3" type="ORF">EDC24_0224</name>
</gene>
<accession>A0A3N5BCZ0</accession>
<organism evidence="3 4">
    <name type="scientific">Aquisalibacillus elongatus</name>
    <dbReference type="NCBI Taxonomy" id="485577"/>
    <lineage>
        <taxon>Bacteria</taxon>
        <taxon>Bacillati</taxon>
        <taxon>Bacillota</taxon>
        <taxon>Bacilli</taxon>
        <taxon>Bacillales</taxon>
        <taxon>Bacillaceae</taxon>
        <taxon>Aquisalibacillus</taxon>
    </lineage>
</organism>
<dbReference type="OrthoDB" id="9803333at2"/>
<dbReference type="PRINTS" id="PR00081">
    <property type="entry name" value="GDHRDH"/>
</dbReference>
<dbReference type="Proteomes" id="UP000276443">
    <property type="component" value="Unassembled WGS sequence"/>
</dbReference>
<proteinExistence type="inferred from homology"/>
<evidence type="ECO:0000256" key="2">
    <source>
        <dbReference type="ARBA" id="ARBA00023002"/>
    </source>
</evidence>
<dbReference type="Gene3D" id="3.40.50.720">
    <property type="entry name" value="NAD(P)-binding Rossmann-like Domain"/>
    <property type="match status" value="1"/>
</dbReference>
<dbReference type="Pfam" id="PF13561">
    <property type="entry name" value="adh_short_C2"/>
    <property type="match status" value="1"/>
</dbReference>
<dbReference type="FunFam" id="3.40.50.720:FF:000173">
    <property type="entry name" value="3-oxoacyl-[acyl-carrier protein] reductase"/>
    <property type="match status" value="1"/>
</dbReference>
<keyword evidence="4" id="KW-1185">Reference proteome</keyword>
<dbReference type="CDD" id="cd05233">
    <property type="entry name" value="SDR_c"/>
    <property type="match status" value="1"/>
</dbReference>
<protein>
    <submittedName>
        <fullName evidence="3">3-oxoacyl-[acyl-carrier protein] reductase</fullName>
    </submittedName>
</protein>
<keyword evidence="2" id="KW-0560">Oxidoreductase</keyword>
<dbReference type="PANTHER" id="PTHR42879">
    <property type="entry name" value="3-OXOACYL-(ACYL-CARRIER-PROTEIN) REDUCTASE"/>
    <property type="match status" value="1"/>
</dbReference>
<dbReference type="InterPro" id="IPR050259">
    <property type="entry name" value="SDR"/>
</dbReference>